<keyword evidence="2" id="KW-1133">Transmembrane helix</keyword>
<dbReference type="Gene3D" id="2.40.70.10">
    <property type="entry name" value="Acid Proteases"/>
    <property type="match status" value="2"/>
</dbReference>
<evidence type="ECO:0000259" key="4">
    <source>
        <dbReference type="PROSITE" id="PS51767"/>
    </source>
</evidence>
<feature type="region of interest" description="Disordered" evidence="1">
    <location>
        <begin position="516"/>
        <end position="543"/>
    </location>
</feature>
<organism evidence="5 6">
    <name type="scientific">Endocarpon pusillum</name>
    <dbReference type="NCBI Taxonomy" id="364733"/>
    <lineage>
        <taxon>Eukaryota</taxon>
        <taxon>Fungi</taxon>
        <taxon>Dikarya</taxon>
        <taxon>Ascomycota</taxon>
        <taxon>Pezizomycotina</taxon>
        <taxon>Eurotiomycetes</taxon>
        <taxon>Chaetothyriomycetidae</taxon>
        <taxon>Verrucariales</taxon>
        <taxon>Verrucariaceae</taxon>
        <taxon>Endocarpon</taxon>
    </lineage>
</organism>
<evidence type="ECO:0000256" key="2">
    <source>
        <dbReference type="SAM" id="Phobius"/>
    </source>
</evidence>
<reference evidence="5" key="1">
    <citation type="submission" date="2020-02" db="EMBL/GenBank/DDBJ databases">
        <authorList>
            <person name="Palmer J.M."/>
        </authorList>
    </citation>
    <scope>NUCLEOTIDE SEQUENCE</scope>
    <source>
        <strain evidence="5">EPUS1.4</strain>
        <tissue evidence="5">Thallus</tissue>
    </source>
</reference>
<evidence type="ECO:0000313" key="5">
    <source>
        <dbReference type="EMBL" id="KAF7508386.1"/>
    </source>
</evidence>
<dbReference type="PROSITE" id="PS51767">
    <property type="entry name" value="PEPTIDASE_A1"/>
    <property type="match status" value="1"/>
</dbReference>
<feature type="signal peptide" evidence="3">
    <location>
        <begin position="1"/>
        <end position="25"/>
    </location>
</feature>
<dbReference type="OrthoDB" id="4074350at2759"/>
<feature type="domain" description="Peptidase A1" evidence="4">
    <location>
        <begin position="50"/>
        <end position="401"/>
    </location>
</feature>
<evidence type="ECO:0000256" key="1">
    <source>
        <dbReference type="SAM" id="MobiDB-lite"/>
    </source>
</evidence>
<evidence type="ECO:0000313" key="6">
    <source>
        <dbReference type="Proteomes" id="UP000606974"/>
    </source>
</evidence>
<feature type="transmembrane region" description="Helical" evidence="2">
    <location>
        <begin position="445"/>
        <end position="467"/>
    </location>
</feature>
<dbReference type="InterPro" id="IPR033121">
    <property type="entry name" value="PEPTIDASE_A1"/>
</dbReference>
<keyword evidence="2" id="KW-0472">Membrane</keyword>
<protein>
    <recommendedName>
        <fullName evidence="4">Peptidase A1 domain-containing protein</fullName>
    </recommendedName>
</protein>
<name>A0A8H7AJX0_9EURO</name>
<sequence length="564" mass="60639">MAHRRRLDSATCWLVLGCLVCLSLAKNSSSSNPLSIPPSQYWDGIDGLWSTFPIQIGTPPQVVRLLPGTSATPGDSVFVVLPEGCIEAYPANCAGSRGYIFAINRSTTWSVERLSNSGLFNLLLYEEEKLGYSGNAFYGFDNVTLGLAGSRMPTLSHQLIAGIATPDFWLGSLGLSPLPFNFTTLNEPLPSLLGTLRHEKQIPSTSWAYTAGAYYQDPPVFGSLTLGGYDSSRFVPNSDISIPFGADQSRDLVVGLQSITYDTVGSSPLLSSGVYAFINSMVPQLWLPIGVCQAFEQAFNLTWNETAELYLVDDVVHDDLLSQNPTFTFTLGSDSKAGNSVGIRIPYAAFDLNISAPLVPSTSRYFPLKRAQNSSQYTLGRVFLQETYIIADYDRSNFSVAQAFFPSPSVAQSLIPILAPGDQAPTVPDDLVSGSGSQRKLSPGVVAGIVITAAVIAVLSGVLLWLVSVRRRRRQSTTPVHSIDYSKPELACHQKALPELDAPKLRKVELAAITGTGSRQELDDHSTSQGGSGNQPLEYELPTGHVAAAEMGVQVSSDCNAPAK</sequence>
<keyword evidence="2" id="KW-0812">Transmembrane</keyword>
<dbReference type="Pfam" id="PF00026">
    <property type="entry name" value="Asp"/>
    <property type="match status" value="1"/>
</dbReference>
<accession>A0A8H7AJX0</accession>
<feature type="chain" id="PRO_5034670782" description="Peptidase A1 domain-containing protein" evidence="3">
    <location>
        <begin position="26"/>
        <end position="564"/>
    </location>
</feature>
<keyword evidence="3" id="KW-0732">Signal</keyword>
<comment type="caution">
    <text evidence="5">The sequence shown here is derived from an EMBL/GenBank/DDBJ whole genome shotgun (WGS) entry which is preliminary data.</text>
</comment>
<dbReference type="Proteomes" id="UP000606974">
    <property type="component" value="Unassembled WGS sequence"/>
</dbReference>
<keyword evidence="6" id="KW-1185">Reference proteome</keyword>
<gene>
    <name evidence="5" type="ORF">GJ744_009377</name>
</gene>
<dbReference type="InterPro" id="IPR021109">
    <property type="entry name" value="Peptidase_aspartic_dom_sf"/>
</dbReference>
<dbReference type="AlphaFoldDB" id="A0A8H7AJX0"/>
<dbReference type="SUPFAM" id="SSF50630">
    <property type="entry name" value="Acid proteases"/>
    <property type="match status" value="1"/>
</dbReference>
<dbReference type="EMBL" id="JAACFV010000055">
    <property type="protein sequence ID" value="KAF7508386.1"/>
    <property type="molecule type" value="Genomic_DNA"/>
</dbReference>
<proteinExistence type="predicted"/>
<evidence type="ECO:0000256" key="3">
    <source>
        <dbReference type="SAM" id="SignalP"/>
    </source>
</evidence>